<name>A0A0G3GUC2_9CORY</name>
<dbReference type="PATRIC" id="fig|571915.4.peg.453"/>
<feature type="domain" description="tRNA/rRNA methyltransferase SpoU type" evidence="3">
    <location>
        <begin position="123"/>
        <end position="263"/>
    </location>
</feature>
<sequence length="267" mass="29282">MEKNDDLNHVPVCNTSDIRLVRVKETLRNRNLNPTLFVIDDEENIIQAARAGVELLGVFISSTARVSSEFFQEKSLANVDINQVEASDVREIFGSERLSRVFALAKWHDRPNLTSVFDRPGDIVVLDGVRLMGNIGAIVRNACAFGAAGVVLIESDIPDLVDRRLIRSSRGTVFSIPVVVANRAEIIEHARKNDIPFVVLDGGSEKDISEISRQDSQIAIVLGSEKTGPSAVMKDVATTSYRISINPAIESLNVSVAAAIALHERRR</sequence>
<keyword evidence="1 5" id="KW-0489">Methyltransferase</keyword>
<dbReference type="RefSeq" id="WP_052844477.1">
    <property type="nucleotide sequence ID" value="NZ_CP011542.1"/>
</dbReference>
<organism evidence="5 6">
    <name type="scientific">Corynebacterium mustelae</name>
    <dbReference type="NCBI Taxonomy" id="571915"/>
    <lineage>
        <taxon>Bacteria</taxon>
        <taxon>Bacillati</taxon>
        <taxon>Actinomycetota</taxon>
        <taxon>Actinomycetes</taxon>
        <taxon>Mycobacteriales</taxon>
        <taxon>Corynebacteriaceae</taxon>
        <taxon>Corynebacterium</taxon>
    </lineage>
</organism>
<gene>
    <name evidence="5" type="ORF">CMUST_02135</name>
</gene>
<dbReference type="Proteomes" id="UP000035199">
    <property type="component" value="Chromosome"/>
</dbReference>
<proteinExistence type="predicted"/>
<dbReference type="PANTHER" id="PTHR43191:SF2">
    <property type="entry name" value="RRNA METHYLTRANSFERASE 3, MITOCHONDRIAL"/>
    <property type="match status" value="1"/>
</dbReference>
<reference evidence="6" key="2">
    <citation type="submission" date="2015-05" db="EMBL/GenBank/DDBJ databases">
        <title>Complete genome sequence of Corynebacterium mustelae DSM 45274, isolated from various tissues of a male ferret with lethal sepsis.</title>
        <authorList>
            <person name="Ruckert C."/>
            <person name="Albersmeier A."/>
            <person name="Winkler A."/>
            <person name="Tauch A."/>
        </authorList>
    </citation>
    <scope>NUCLEOTIDE SEQUENCE [LARGE SCALE GENOMIC DNA]</scope>
    <source>
        <strain evidence="6">DSM 45274</strain>
    </source>
</reference>
<evidence type="ECO:0000313" key="6">
    <source>
        <dbReference type="Proteomes" id="UP000035199"/>
    </source>
</evidence>
<evidence type="ECO:0000259" key="3">
    <source>
        <dbReference type="Pfam" id="PF00588"/>
    </source>
</evidence>
<reference evidence="5 6" key="1">
    <citation type="journal article" date="2015" name="Genome Announc.">
        <title>Complete Genome Sequence of the Type Strain Corynebacterium mustelae DSM 45274, Isolated from Various Tissues of a Male Ferret with Lethal Sepsis.</title>
        <authorList>
            <person name="Ruckert C."/>
            <person name="Eimer J."/>
            <person name="Winkler A."/>
            <person name="Tauch A."/>
        </authorList>
    </citation>
    <scope>NUCLEOTIDE SEQUENCE [LARGE SCALE GENOMIC DNA]</scope>
    <source>
        <strain evidence="5 6">DSM 45274</strain>
    </source>
</reference>
<dbReference type="SUPFAM" id="SSF75217">
    <property type="entry name" value="alpha/beta knot"/>
    <property type="match status" value="1"/>
</dbReference>
<evidence type="ECO:0000259" key="4">
    <source>
        <dbReference type="Pfam" id="PF04705"/>
    </source>
</evidence>
<dbReference type="InterPro" id="IPR029064">
    <property type="entry name" value="Ribosomal_eL30-like_sf"/>
</dbReference>
<evidence type="ECO:0000313" key="5">
    <source>
        <dbReference type="EMBL" id="AKK04771.1"/>
    </source>
</evidence>
<dbReference type="Pfam" id="PF04705">
    <property type="entry name" value="TSNR_N"/>
    <property type="match status" value="1"/>
</dbReference>
<dbReference type="InterPro" id="IPR051259">
    <property type="entry name" value="rRNA_Methyltransferase"/>
</dbReference>
<dbReference type="GO" id="GO:0008649">
    <property type="term" value="F:rRNA methyltransferase activity"/>
    <property type="evidence" value="ECO:0007669"/>
    <property type="project" value="InterPro"/>
</dbReference>
<dbReference type="InterPro" id="IPR029028">
    <property type="entry name" value="Alpha/beta_knot_MTases"/>
</dbReference>
<dbReference type="STRING" id="571915.CMUST_02135"/>
<dbReference type="InterPro" id="IPR006795">
    <property type="entry name" value="Thiostrepton-R_Mease_TSNR_N"/>
</dbReference>
<dbReference type="InterPro" id="IPR001537">
    <property type="entry name" value="SpoU_MeTrfase"/>
</dbReference>
<dbReference type="PANTHER" id="PTHR43191">
    <property type="entry name" value="RRNA METHYLTRANSFERASE 3"/>
    <property type="match status" value="1"/>
</dbReference>
<dbReference type="GO" id="GO:0003723">
    <property type="term" value="F:RNA binding"/>
    <property type="evidence" value="ECO:0007669"/>
    <property type="project" value="InterPro"/>
</dbReference>
<evidence type="ECO:0000256" key="1">
    <source>
        <dbReference type="ARBA" id="ARBA00022603"/>
    </source>
</evidence>
<protein>
    <submittedName>
        <fullName evidence="5">rRNA methylase</fullName>
    </submittedName>
</protein>
<dbReference type="InterPro" id="IPR029026">
    <property type="entry name" value="tRNA_m1G_MTases_N"/>
</dbReference>
<feature type="domain" description="Thiostrepton-resistance methylase N-terminal" evidence="4">
    <location>
        <begin position="14"/>
        <end position="109"/>
    </location>
</feature>
<accession>A0A0G3GUC2</accession>
<keyword evidence="6" id="KW-1185">Reference proteome</keyword>
<dbReference type="AlphaFoldDB" id="A0A0G3GUC2"/>
<dbReference type="Gene3D" id="3.30.1330.30">
    <property type="match status" value="1"/>
</dbReference>
<evidence type="ECO:0000256" key="2">
    <source>
        <dbReference type="ARBA" id="ARBA00022679"/>
    </source>
</evidence>
<keyword evidence="2" id="KW-0808">Transferase</keyword>
<dbReference type="Gene3D" id="3.40.1280.10">
    <property type="match status" value="1"/>
</dbReference>
<dbReference type="EMBL" id="CP011542">
    <property type="protein sequence ID" value="AKK04771.1"/>
    <property type="molecule type" value="Genomic_DNA"/>
</dbReference>
<dbReference type="OrthoDB" id="3190829at2"/>
<dbReference type="Pfam" id="PF00588">
    <property type="entry name" value="SpoU_methylase"/>
    <property type="match status" value="1"/>
</dbReference>
<dbReference type="GO" id="GO:0046677">
    <property type="term" value="P:response to antibiotic"/>
    <property type="evidence" value="ECO:0007669"/>
    <property type="project" value="InterPro"/>
</dbReference>
<dbReference type="KEGG" id="cmv:CMUST_02135"/>